<evidence type="ECO:0000313" key="3">
    <source>
        <dbReference type="Proteomes" id="UP001596183"/>
    </source>
</evidence>
<name>A0ABW0XX59_9ACTN</name>
<feature type="region of interest" description="Disordered" evidence="1">
    <location>
        <begin position="43"/>
        <end position="70"/>
    </location>
</feature>
<protein>
    <submittedName>
        <fullName evidence="2">Uncharacterized protein</fullName>
    </submittedName>
</protein>
<sequence length="70" mass="7792">MLLGRPRVLGAEGDQIEMGTQQGDLTQEARHLVRLDLQISVGRHGEEAGTQRTHQHRSHTVVRQDSNPAD</sequence>
<comment type="caution">
    <text evidence="2">The sequence shown here is derived from an EMBL/GenBank/DDBJ whole genome shotgun (WGS) entry which is preliminary data.</text>
</comment>
<organism evidence="2 3">
    <name type="scientific">Streptomyces incanus</name>
    <dbReference type="NCBI Taxonomy" id="887453"/>
    <lineage>
        <taxon>Bacteria</taxon>
        <taxon>Bacillati</taxon>
        <taxon>Actinomycetota</taxon>
        <taxon>Actinomycetes</taxon>
        <taxon>Kitasatosporales</taxon>
        <taxon>Streptomycetaceae</taxon>
        <taxon>Streptomyces</taxon>
    </lineage>
</organism>
<accession>A0ABW0XX59</accession>
<feature type="compositionally biased region" description="Polar residues" evidence="1">
    <location>
        <begin position="61"/>
        <end position="70"/>
    </location>
</feature>
<dbReference type="EMBL" id="JBHSPC010000093">
    <property type="protein sequence ID" value="MFC5673669.1"/>
    <property type="molecule type" value="Genomic_DNA"/>
</dbReference>
<keyword evidence="3" id="KW-1185">Reference proteome</keyword>
<evidence type="ECO:0000256" key="1">
    <source>
        <dbReference type="SAM" id="MobiDB-lite"/>
    </source>
</evidence>
<dbReference type="RefSeq" id="WP_381217839.1">
    <property type="nucleotide sequence ID" value="NZ_JBHSPC010000093.1"/>
</dbReference>
<evidence type="ECO:0000313" key="2">
    <source>
        <dbReference type="EMBL" id="MFC5673669.1"/>
    </source>
</evidence>
<reference evidence="3" key="1">
    <citation type="journal article" date="2019" name="Int. J. Syst. Evol. Microbiol.">
        <title>The Global Catalogue of Microorganisms (GCM) 10K type strain sequencing project: providing services to taxonomists for standard genome sequencing and annotation.</title>
        <authorList>
            <consortium name="The Broad Institute Genomics Platform"/>
            <consortium name="The Broad Institute Genome Sequencing Center for Infectious Disease"/>
            <person name="Wu L."/>
            <person name="Ma J."/>
        </authorList>
    </citation>
    <scope>NUCLEOTIDE SEQUENCE [LARGE SCALE GENOMIC DNA]</scope>
    <source>
        <strain evidence="3">JCM 13852</strain>
    </source>
</reference>
<dbReference type="Proteomes" id="UP001596183">
    <property type="component" value="Unassembled WGS sequence"/>
</dbReference>
<gene>
    <name evidence="2" type="ORF">ACFP2V_27315</name>
</gene>
<proteinExistence type="predicted"/>